<proteinExistence type="predicted"/>
<evidence type="ECO:0000313" key="1">
    <source>
        <dbReference type="EMBL" id="MUV13356.1"/>
    </source>
</evidence>
<keyword evidence="2" id="KW-1185">Reference proteome</keyword>
<organism evidence="1 2">
    <name type="scientific">Noviluteimonas gilva</name>
    <dbReference type="NCBI Taxonomy" id="2682097"/>
    <lineage>
        <taxon>Bacteria</taxon>
        <taxon>Pseudomonadati</taxon>
        <taxon>Pseudomonadota</taxon>
        <taxon>Gammaproteobacteria</taxon>
        <taxon>Lysobacterales</taxon>
        <taxon>Lysobacteraceae</taxon>
        <taxon>Noviluteimonas</taxon>
    </lineage>
</organism>
<dbReference type="Proteomes" id="UP000479692">
    <property type="component" value="Unassembled WGS sequence"/>
</dbReference>
<protein>
    <submittedName>
        <fullName evidence="1">Uncharacterized protein</fullName>
    </submittedName>
</protein>
<gene>
    <name evidence="1" type="ORF">GN331_03955</name>
</gene>
<comment type="caution">
    <text evidence="1">The sequence shown here is derived from an EMBL/GenBank/DDBJ whole genome shotgun (WGS) entry which is preliminary data.</text>
</comment>
<evidence type="ECO:0000313" key="2">
    <source>
        <dbReference type="Proteomes" id="UP000479692"/>
    </source>
</evidence>
<sequence>MFKLIGGAVVCGFALYGLAIYLDRTNVKVVFNLGDARQAAKAADSAADADAADASDPTAVVGSDAVPTAF</sequence>
<dbReference type="AlphaFoldDB" id="A0A7C9HL93"/>
<dbReference type="EMBL" id="WOXT01000001">
    <property type="protein sequence ID" value="MUV13356.1"/>
    <property type="molecule type" value="Genomic_DNA"/>
</dbReference>
<reference evidence="1 2" key="1">
    <citation type="submission" date="2019-12" db="EMBL/GenBank/DDBJ databases">
        <authorList>
            <person name="Xu J."/>
        </authorList>
    </citation>
    <scope>NUCLEOTIDE SEQUENCE [LARGE SCALE GENOMIC DNA]</scope>
    <source>
        <strain evidence="1 2">HX-5-24</strain>
    </source>
</reference>
<name>A0A7C9HL93_9GAMM</name>
<accession>A0A7C9HL93</accession>